<dbReference type="GO" id="GO:0019684">
    <property type="term" value="P:photosynthesis, light reaction"/>
    <property type="evidence" value="ECO:0007669"/>
    <property type="project" value="InterPro"/>
</dbReference>
<protein>
    <submittedName>
        <fullName evidence="2">PRC-barrel domain-containing protein</fullName>
    </submittedName>
</protein>
<dbReference type="OrthoDB" id="9793882at2"/>
<dbReference type="InterPro" id="IPR027275">
    <property type="entry name" value="PRC-brl_dom"/>
</dbReference>
<evidence type="ECO:0000259" key="1">
    <source>
        <dbReference type="Pfam" id="PF05239"/>
    </source>
</evidence>
<dbReference type="Proteomes" id="UP000198897">
    <property type="component" value="Unassembled WGS sequence"/>
</dbReference>
<accession>A0A1I2KLY7</accession>
<dbReference type="Pfam" id="PF05239">
    <property type="entry name" value="PRC"/>
    <property type="match status" value="1"/>
</dbReference>
<dbReference type="InterPro" id="IPR011033">
    <property type="entry name" value="PRC_barrel-like_sf"/>
</dbReference>
<dbReference type="AlphaFoldDB" id="A0A1I2KLY7"/>
<evidence type="ECO:0000313" key="3">
    <source>
        <dbReference type="Proteomes" id="UP000198897"/>
    </source>
</evidence>
<dbReference type="InterPro" id="IPR014747">
    <property type="entry name" value="Bac_photo_RC_H_C"/>
</dbReference>
<gene>
    <name evidence="2" type="ORF">SAMN05216353_10535</name>
</gene>
<dbReference type="GO" id="GO:0030077">
    <property type="term" value="C:plasma membrane light-harvesting complex"/>
    <property type="evidence" value="ECO:0007669"/>
    <property type="project" value="InterPro"/>
</dbReference>
<organism evidence="2 3">
    <name type="scientific">Halobacillus alkaliphilus</name>
    <dbReference type="NCBI Taxonomy" id="396056"/>
    <lineage>
        <taxon>Bacteria</taxon>
        <taxon>Bacillati</taxon>
        <taxon>Bacillota</taxon>
        <taxon>Bacilli</taxon>
        <taxon>Bacillales</taxon>
        <taxon>Bacillaceae</taxon>
        <taxon>Halobacillus</taxon>
    </lineage>
</organism>
<keyword evidence="3" id="KW-1185">Reference proteome</keyword>
<reference evidence="3" key="1">
    <citation type="submission" date="2016-10" db="EMBL/GenBank/DDBJ databases">
        <authorList>
            <person name="Varghese N."/>
            <person name="Submissions S."/>
        </authorList>
    </citation>
    <scope>NUCLEOTIDE SEQUENCE [LARGE SCALE GENOMIC DNA]</scope>
    <source>
        <strain evidence="3">FP5</strain>
    </source>
</reference>
<evidence type="ECO:0000313" key="2">
    <source>
        <dbReference type="EMBL" id="SFF67250.1"/>
    </source>
</evidence>
<name>A0A1I2KLY7_9BACI</name>
<sequence length="252" mass="29114">MFLNATSLEKLTLVAQDGEMGKIKDLYFDDENYTIRYLTIASEKWFPDQIIYLSPSAISRIDFEKKVIEVNHTREDLREGAGLRNEKEMDPEKEAEFADRFNWSQYWAGESVWGEQDTPLNSASEAASQQTAVSAPDRSNHLRSVNHMKGVFSHADVFAEDEHAGYITDILIEEESWTIRYFIVNTGSWSTHPLTLISPDWIKEANWSEDEIHISLTLEGIEKGPMYQKNKSVTRGFEEELYHSYGKPAYWK</sequence>
<dbReference type="Gene3D" id="3.90.50.10">
    <property type="entry name" value="Photosynthetic Reaction Center, subunit H, domain 2"/>
    <property type="match status" value="2"/>
</dbReference>
<dbReference type="SUPFAM" id="SSF50346">
    <property type="entry name" value="PRC-barrel domain"/>
    <property type="match status" value="2"/>
</dbReference>
<feature type="domain" description="PRC-barrel" evidence="1">
    <location>
        <begin position="5"/>
        <end position="76"/>
    </location>
</feature>
<proteinExistence type="predicted"/>
<dbReference type="RefSeq" id="WP_089750603.1">
    <property type="nucleotide sequence ID" value="NZ_FOOG01000005.1"/>
</dbReference>
<dbReference type="EMBL" id="FOOG01000005">
    <property type="protein sequence ID" value="SFF67250.1"/>
    <property type="molecule type" value="Genomic_DNA"/>
</dbReference>